<organism evidence="1">
    <name type="scientific">Arundo donax</name>
    <name type="common">Giant reed</name>
    <name type="synonym">Donax arundinaceus</name>
    <dbReference type="NCBI Taxonomy" id="35708"/>
    <lineage>
        <taxon>Eukaryota</taxon>
        <taxon>Viridiplantae</taxon>
        <taxon>Streptophyta</taxon>
        <taxon>Embryophyta</taxon>
        <taxon>Tracheophyta</taxon>
        <taxon>Spermatophyta</taxon>
        <taxon>Magnoliopsida</taxon>
        <taxon>Liliopsida</taxon>
        <taxon>Poales</taxon>
        <taxon>Poaceae</taxon>
        <taxon>PACMAD clade</taxon>
        <taxon>Arundinoideae</taxon>
        <taxon>Arundineae</taxon>
        <taxon>Arundo</taxon>
    </lineage>
</organism>
<name>A0A0A8YQU5_ARUDO</name>
<sequence length="28" mass="3240">MICNLTQDLRSDLETAVSHPLVTARRWL</sequence>
<protein>
    <submittedName>
        <fullName evidence="1">Uncharacterized protein</fullName>
    </submittedName>
</protein>
<dbReference type="EMBL" id="GBRH01270670">
    <property type="protein sequence ID" value="JAD27225.1"/>
    <property type="molecule type" value="Transcribed_RNA"/>
</dbReference>
<dbReference type="AlphaFoldDB" id="A0A0A8YQU5"/>
<reference evidence="1" key="1">
    <citation type="submission" date="2014-09" db="EMBL/GenBank/DDBJ databases">
        <authorList>
            <person name="Magalhaes I.L.F."/>
            <person name="Oliveira U."/>
            <person name="Santos F.R."/>
            <person name="Vidigal T.H.D.A."/>
            <person name="Brescovit A.D."/>
            <person name="Santos A.J."/>
        </authorList>
    </citation>
    <scope>NUCLEOTIDE SEQUENCE</scope>
    <source>
        <tissue evidence="1">Shoot tissue taken approximately 20 cm above the soil surface</tissue>
    </source>
</reference>
<proteinExistence type="predicted"/>
<evidence type="ECO:0000313" key="1">
    <source>
        <dbReference type="EMBL" id="JAD27225.1"/>
    </source>
</evidence>
<reference evidence="1" key="2">
    <citation type="journal article" date="2015" name="Data Brief">
        <title>Shoot transcriptome of the giant reed, Arundo donax.</title>
        <authorList>
            <person name="Barrero R.A."/>
            <person name="Guerrero F.D."/>
            <person name="Moolhuijzen P."/>
            <person name="Goolsby J.A."/>
            <person name="Tidwell J."/>
            <person name="Bellgard S.E."/>
            <person name="Bellgard M.I."/>
        </authorList>
    </citation>
    <scope>NUCLEOTIDE SEQUENCE</scope>
    <source>
        <tissue evidence="1">Shoot tissue taken approximately 20 cm above the soil surface</tissue>
    </source>
</reference>
<accession>A0A0A8YQU5</accession>